<dbReference type="InterPro" id="IPR044135">
    <property type="entry name" value="Met-tRNA-FMT_C"/>
</dbReference>
<keyword evidence="4" id="KW-0648">Protein biosynthesis</keyword>
<dbReference type="InterPro" id="IPR002376">
    <property type="entry name" value="Formyl_transf_N"/>
</dbReference>
<sequence>MTTKIAFFGTSDRSVPILESLKTNFDLVLCVTKEDVLIGRHQTPKEVGVKRWAKENGVKFVTINESLNKEREILIEQIKTSEAIVGVVADFGFIIPQEILAIFPKGIINIHFSLLPKYRGASPVQFAILNGDAQTGITYQLMEKTLDTGSTIHQITYPLNGTENSGELYKTLFNLSAEHLPQVINNYLEGKIKPKAQNGSQASYTYSPTHPKNTYIYKEDAKINWNNGIQSIDATIRAYNPWPIAWTTLGEMQNAKNKMTCFTQLKNPKYASKVVKIYEAKIVDNKLAVEKIQLAGGKILSWKQFTNGYLILH</sequence>
<dbReference type="EC" id="2.1.2.9" evidence="2"/>
<dbReference type="Pfam" id="PF02911">
    <property type="entry name" value="Formyl_trans_C"/>
    <property type="match status" value="1"/>
</dbReference>
<dbReference type="CDD" id="cd08704">
    <property type="entry name" value="Met_tRNA_FMT_C"/>
    <property type="match status" value="1"/>
</dbReference>
<feature type="domain" description="Formyl transferase N-terminal" evidence="5">
    <location>
        <begin position="4"/>
        <end position="184"/>
    </location>
</feature>
<comment type="caution">
    <text evidence="7">The sequence shown here is derived from an EMBL/GenBank/DDBJ whole genome shotgun (WGS) entry which is preliminary data.</text>
</comment>
<dbReference type="Gene3D" id="3.40.50.12230">
    <property type="match status" value="1"/>
</dbReference>
<dbReference type="GO" id="GO:0004479">
    <property type="term" value="F:methionyl-tRNA formyltransferase activity"/>
    <property type="evidence" value="ECO:0007669"/>
    <property type="project" value="UniProtKB-EC"/>
</dbReference>
<organism evidence="7 8">
    <name type="scientific">candidate division WWE3 bacterium CG08_land_8_20_14_0_20_41_10</name>
    <dbReference type="NCBI Taxonomy" id="1975085"/>
    <lineage>
        <taxon>Bacteria</taxon>
        <taxon>Katanobacteria</taxon>
    </lineage>
</organism>
<name>A0A2H0XB43_UNCKA</name>
<evidence type="ECO:0000256" key="4">
    <source>
        <dbReference type="ARBA" id="ARBA00022917"/>
    </source>
</evidence>
<gene>
    <name evidence="7" type="ORF">COT50_03435</name>
</gene>
<evidence type="ECO:0000313" key="7">
    <source>
        <dbReference type="EMBL" id="PIS22154.1"/>
    </source>
</evidence>
<accession>A0A2H0XB43</accession>
<dbReference type="Pfam" id="PF00551">
    <property type="entry name" value="Formyl_trans_N"/>
    <property type="match status" value="1"/>
</dbReference>
<reference evidence="8" key="1">
    <citation type="submission" date="2017-09" db="EMBL/GenBank/DDBJ databases">
        <title>Depth-based differentiation of microbial function through sediment-hosted aquifers and enrichment of novel symbionts in the deep terrestrial subsurface.</title>
        <authorList>
            <person name="Probst A.J."/>
            <person name="Ladd B."/>
            <person name="Jarett J.K."/>
            <person name="Geller-Mcgrath D.E."/>
            <person name="Sieber C.M.K."/>
            <person name="Emerson J.B."/>
            <person name="Anantharaman K."/>
            <person name="Thomas B.C."/>
            <person name="Malmstrom R."/>
            <person name="Stieglmeier M."/>
            <person name="Klingl A."/>
            <person name="Woyke T."/>
            <person name="Ryan C.M."/>
            <person name="Banfield J.F."/>
        </authorList>
    </citation>
    <scope>NUCLEOTIDE SEQUENCE [LARGE SCALE GENOMIC DNA]</scope>
</reference>
<evidence type="ECO:0000256" key="1">
    <source>
        <dbReference type="ARBA" id="ARBA00010699"/>
    </source>
</evidence>
<dbReference type="InterPro" id="IPR036477">
    <property type="entry name" value="Formyl_transf_N_sf"/>
</dbReference>
<dbReference type="SUPFAM" id="SSF53328">
    <property type="entry name" value="Formyltransferase"/>
    <property type="match status" value="1"/>
</dbReference>
<evidence type="ECO:0000256" key="2">
    <source>
        <dbReference type="ARBA" id="ARBA00012261"/>
    </source>
</evidence>
<dbReference type="InterPro" id="IPR005793">
    <property type="entry name" value="Formyl_trans_C"/>
</dbReference>
<evidence type="ECO:0000259" key="6">
    <source>
        <dbReference type="Pfam" id="PF02911"/>
    </source>
</evidence>
<evidence type="ECO:0000259" key="5">
    <source>
        <dbReference type="Pfam" id="PF00551"/>
    </source>
</evidence>
<dbReference type="InterPro" id="IPR041711">
    <property type="entry name" value="Met-tRNA-FMT_N"/>
</dbReference>
<keyword evidence="3" id="KW-0808">Transferase</keyword>
<evidence type="ECO:0000256" key="3">
    <source>
        <dbReference type="ARBA" id="ARBA00022679"/>
    </source>
</evidence>
<dbReference type="GO" id="GO:0005829">
    <property type="term" value="C:cytosol"/>
    <property type="evidence" value="ECO:0007669"/>
    <property type="project" value="TreeGrafter"/>
</dbReference>
<dbReference type="Proteomes" id="UP000231252">
    <property type="component" value="Unassembled WGS sequence"/>
</dbReference>
<evidence type="ECO:0000313" key="8">
    <source>
        <dbReference type="Proteomes" id="UP000231252"/>
    </source>
</evidence>
<protein>
    <recommendedName>
        <fullName evidence="2">methionyl-tRNA formyltransferase</fullName>
        <ecNumber evidence="2">2.1.2.9</ecNumber>
    </recommendedName>
</protein>
<dbReference type="InterPro" id="IPR011034">
    <property type="entry name" value="Formyl_transferase-like_C_sf"/>
</dbReference>
<dbReference type="CDD" id="cd08646">
    <property type="entry name" value="FMT_core_Met-tRNA-FMT_N"/>
    <property type="match status" value="1"/>
</dbReference>
<dbReference type="AlphaFoldDB" id="A0A2H0XB43"/>
<dbReference type="EMBL" id="PEYU01000076">
    <property type="protein sequence ID" value="PIS22154.1"/>
    <property type="molecule type" value="Genomic_DNA"/>
</dbReference>
<dbReference type="SUPFAM" id="SSF50486">
    <property type="entry name" value="FMT C-terminal domain-like"/>
    <property type="match status" value="1"/>
</dbReference>
<feature type="domain" description="Formyl transferase C-terminal" evidence="6">
    <location>
        <begin position="216"/>
        <end position="309"/>
    </location>
</feature>
<dbReference type="PANTHER" id="PTHR11138">
    <property type="entry name" value="METHIONYL-TRNA FORMYLTRANSFERASE"/>
    <property type="match status" value="1"/>
</dbReference>
<proteinExistence type="inferred from homology"/>
<comment type="similarity">
    <text evidence="1">Belongs to the Fmt family.</text>
</comment>
<dbReference type="PANTHER" id="PTHR11138:SF5">
    <property type="entry name" value="METHIONYL-TRNA FORMYLTRANSFERASE, MITOCHONDRIAL"/>
    <property type="match status" value="1"/>
</dbReference>